<proteinExistence type="inferred from homology"/>
<comment type="similarity">
    <text evidence="3">Belongs to the TYW1 family.</text>
</comment>
<evidence type="ECO:0000256" key="5">
    <source>
        <dbReference type="ARBA" id="ARBA00017596"/>
    </source>
</evidence>
<evidence type="ECO:0000256" key="14">
    <source>
        <dbReference type="ARBA" id="ARBA00025368"/>
    </source>
</evidence>
<dbReference type="EC" id="4.1.3.44" evidence="4"/>
<evidence type="ECO:0000313" key="20">
    <source>
        <dbReference type="EMBL" id="MDE48129.1"/>
    </source>
</evidence>
<dbReference type="InterPro" id="IPR058240">
    <property type="entry name" value="rSAM_sf"/>
</dbReference>
<evidence type="ECO:0000256" key="7">
    <source>
        <dbReference type="ARBA" id="ARBA00022691"/>
    </source>
</evidence>
<dbReference type="Pfam" id="PF08608">
    <property type="entry name" value="Wyosine_form"/>
    <property type="match status" value="1"/>
</dbReference>
<dbReference type="GO" id="GO:0031591">
    <property type="term" value="P:wybutosine biosynthetic process"/>
    <property type="evidence" value="ECO:0007669"/>
    <property type="project" value="TreeGrafter"/>
</dbReference>
<reference evidence="20" key="1">
    <citation type="submission" date="2018-10" db="EMBL/GenBank/DDBJ databases">
        <title>Transcriptome assembly of Aceria tosichella (Wheat curl mite) Type 2.</title>
        <authorList>
            <person name="Scully E.D."/>
            <person name="Geib S.M."/>
            <person name="Palmer N.A."/>
            <person name="Gupta A.K."/>
            <person name="Sarath G."/>
            <person name="Tatineni S."/>
        </authorList>
    </citation>
    <scope>NUCLEOTIDE SEQUENCE</scope>
    <source>
        <strain evidence="20">LincolnNE</strain>
    </source>
</reference>
<evidence type="ECO:0000256" key="17">
    <source>
        <dbReference type="ARBA" id="ARBA00081169"/>
    </source>
</evidence>
<keyword evidence="6" id="KW-0004">4Fe-4S</keyword>
<dbReference type="SFLD" id="SFLDF00284">
    <property type="entry name" value="tRNA_wybutosine-synthesizing"/>
    <property type="match status" value="1"/>
</dbReference>
<name>A0A6G1SCN2_9ACAR</name>
<evidence type="ECO:0000256" key="12">
    <source>
        <dbReference type="ARBA" id="ARBA00023014"/>
    </source>
</evidence>
<keyword evidence="7" id="KW-0949">S-adenosyl-L-methionine</keyword>
<evidence type="ECO:0000256" key="1">
    <source>
        <dbReference type="ARBA" id="ARBA00001966"/>
    </source>
</evidence>
<evidence type="ECO:0000256" key="2">
    <source>
        <dbReference type="ARBA" id="ARBA00004797"/>
    </source>
</evidence>
<evidence type="ECO:0000256" key="16">
    <source>
        <dbReference type="ARBA" id="ARBA00078095"/>
    </source>
</evidence>
<dbReference type="PROSITE" id="PS51918">
    <property type="entry name" value="RADICAL_SAM"/>
    <property type="match status" value="1"/>
</dbReference>
<evidence type="ECO:0000256" key="15">
    <source>
        <dbReference type="ARBA" id="ARBA00049466"/>
    </source>
</evidence>
<dbReference type="PANTHER" id="PTHR13930">
    <property type="entry name" value="S-ADENOSYL-L-METHIONINE-DEPENDENT TRNA 4-DEMETHYLWYOSINE SYNTHASE"/>
    <property type="match status" value="1"/>
</dbReference>
<dbReference type="InterPro" id="IPR007197">
    <property type="entry name" value="rSAM"/>
</dbReference>
<dbReference type="FunFam" id="3.20.20.70:FF:000196">
    <property type="entry name" value="S-adenosyl-L-methionine-dependent tRNA 4-demethylwyosine synthase"/>
    <property type="match status" value="1"/>
</dbReference>
<dbReference type="CDD" id="cd01335">
    <property type="entry name" value="Radical_SAM"/>
    <property type="match status" value="1"/>
</dbReference>
<keyword evidence="13" id="KW-0456">Lyase</keyword>
<dbReference type="AlphaFoldDB" id="A0A6G1SCN2"/>
<keyword evidence="9" id="KW-0479">Metal-binding</keyword>
<dbReference type="Pfam" id="PF04055">
    <property type="entry name" value="Radical_SAM"/>
    <property type="match status" value="1"/>
</dbReference>
<protein>
    <recommendedName>
        <fullName evidence="5">S-adenosyl-L-methionine-dependent tRNA 4-demethylwyosine synthase TYW1</fullName>
        <ecNumber evidence="4">4.1.3.44</ecNumber>
    </recommendedName>
    <alternativeName>
        <fullName evidence="18">Radical S-adenosyl methionine and flavodoxin domain-containing protein 1</fullName>
    </alternativeName>
    <alternativeName>
        <fullName evidence="16">tRNA wybutosine-synthesizing protein 1 homolog</fullName>
    </alternativeName>
    <alternativeName>
        <fullName evidence="17">tRNA-yW-synthesizing protein</fullName>
    </alternativeName>
</protein>
<evidence type="ECO:0000256" key="18">
    <source>
        <dbReference type="ARBA" id="ARBA00082357"/>
    </source>
</evidence>
<dbReference type="SFLD" id="SFLDS00029">
    <property type="entry name" value="Radical_SAM"/>
    <property type="match status" value="1"/>
</dbReference>
<evidence type="ECO:0000256" key="11">
    <source>
        <dbReference type="ARBA" id="ARBA00023004"/>
    </source>
</evidence>
<organism evidence="20">
    <name type="scientific">Aceria tosichella</name>
    <name type="common">wheat curl mite</name>
    <dbReference type="NCBI Taxonomy" id="561515"/>
    <lineage>
        <taxon>Eukaryota</taxon>
        <taxon>Metazoa</taxon>
        <taxon>Ecdysozoa</taxon>
        <taxon>Arthropoda</taxon>
        <taxon>Chelicerata</taxon>
        <taxon>Arachnida</taxon>
        <taxon>Acari</taxon>
        <taxon>Acariformes</taxon>
        <taxon>Trombidiformes</taxon>
        <taxon>Prostigmata</taxon>
        <taxon>Eupodina</taxon>
        <taxon>Eriophyoidea</taxon>
        <taxon>Eriophyidae</taxon>
        <taxon>Eriophyinae</taxon>
        <taxon>Aceriini</taxon>
        <taxon>Aceria</taxon>
    </lineage>
</organism>
<keyword evidence="11" id="KW-0408">Iron</keyword>
<evidence type="ECO:0000256" key="3">
    <source>
        <dbReference type="ARBA" id="ARBA00010115"/>
    </source>
</evidence>
<dbReference type="InterPro" id="IPR013917">
    <property type="entry name" value="tRNA_wybutosine-synth"/>
</dbReference>
<evidence type="ECO:0000256" key="4">
    <source>
        <dbReference type="ARBA" id="ARBA00012821"/>
    </source>
</evidence>
<dbReference type="SUPFAM" id="SSF102114">
    <property type="entry name" value="Radical SAM enzymes"/>
    <property type="match status" value="1"/>
</dbReference>
<dbReference type="PANTHER" id="PTHR13930:SF0">
    <property type="entry name" value="S-ADENOSYL-L-METHIONINE-DEPENDENT TRNA 4-DEMETHYLWYOSINE SYNTHASE TYW1-RELATED"/>
    <property type="match status" value="1"/>
</dbReference>
<comment type="pathway">
    <text evidence="2">tRNA modification; wybutosine-tRNA(Phe) biosynthesis.</text>
</comment>
<evidence type="ECO:0000256" key="8">
    <source>
        <dbReference type="ARBA" id="ARBA00022694"/>
    </source>
</evidence>
<dbReference type="EMBL" id="GGYP01003358">
    <property type="protein sequence ID" value="MDE48129.1"/>
    <property type="molecule type" value="Transcribed_RNA"/>
</dbReference>
<dbReference type="SFLD" id="SFLDG01071">
    <property type="entry name" value="tRNA_wybutosine-synthesizing"/>
    <property type="match status" value="1"/>
</dbReference>
<dbReference type="GO" id="GO:0046872">
    <property type="term" value="F:metal ion binding"/>
    <property type="evidence" value="ECO:0007669"/>
    <property type="project" value="UniProtKB-KW"/>
</dbReference>
<evidence type="ECO:0000256" key="6">
    <source>
        <dbReference type="ARBA" id="ARBA00022485"/>
    </source>
</evidence>
<accession>A0A6G1SCN2</accession>
<evidence type="ECO:0000259" key="19">
    <source>
        <dbReference type="PROSITE" id="PS51918"/>
    </source>
</evidence>
<dbReference type="GO" id="GO:0051539">
    <property type="term" value="F:4 iron, 4 sulfur cluster binding"/>
    <property type="evidence" value="ECO:0007669"/>
    <property type="project" value="UniProtKB-KW"/>
</dbReference>
<comment type="function">
    <text evidence="14">Probable component of the wybutosine biosynthesis pathway. Wybutosine is a hyper modified guanosine with a tricyclic base found at the 3'-position adjacent to the anticodon of eukaryotic phenylalanine tRNA. Catalyzes the condensation of N-methylguanine with 2 carbon atoms from pyruvate to form the tricyclic 4-demethylwyosine, an intermediate in wybutosine biosynthesis.</text>
</comment>
<keyword evidence="10" id="KW-0547">Nucleotide-binding</keyword>
<keyword evidence="8" id="KW-0819">tRNA processing</keyword>
<dbReference type="InterPro" id="IPR034556">
    <property type="entry name" value="tRNA_wybutosine-synthase"/>
</dbReference>
<keyword evidence="12" id="KW-0411">Iron-sulfur</keyword>
<comment type="cofactor">
    <cofactor evidence="1">
        <name>[4Fe-4S] cluster</name>
        <dbReference type="ChEBI" id="CHEBI:49883"/>
    </cofactor>
</comment>
<feature type="domain" description="Radical SAM core" evidence="19">
    <location>
        <begin position="85"/>
        <end position="330"/>
    </location>
</feature>
<sequence length="441" mass="50996">MMAQSISEARIPNDSLGNLNQYKVLDIEDMGKLSQFTKEQLSDRLRGDLSRQGYKLVGSHSAVKMCRWTKNSMRGRGGCYKHTFYGIKSYQCMEMTPNLACASKCTFCWRHHKNPTATEWKWKMDAPDEIVAASLENHHKMIKSLRGVPGVTEERYQEAHTVRHCALSLVGEPIFYPRINELLGMLHERGISTFLVTNAQFPEAMRTLVPVTQLYVSIDAPNKETLKKIDRPLYRDFWERYIECLEIIREKKQRTVFRLTLVQKANMSDLEGYSELIKIGLPDFIEIKGVTYCGTSKANTLTMENVPWHEQVVEFAQDLLPYLPKDTYELACEHSHSNCVLIANKKFKINNKWHTWIDYEKYFELINLMGSQVNHQSTFTSLDYAAPSPSWAIFGSEESGFDPEHRRWIRKDHKLTLLKERLAAQGNTPSSDDEIFFDAND</sequence>
<evidence type="ECO:0000256" key="13">
    <source>
        <dbReference type="ARBA" id="ARBA00023239"/>
    </source>
</evidence>
<evidence type="ECO:0000256" key="10">
    <source>
        <dbReference type="ARBA" id="ARBA00022741"/>
    </source>
</evidence>
<gene>
    <name evidence="20" type="primary">tyw1</name>
    <name evidence="20" type="ORF">g.20196</name>
</gene>
<dbReference type="GO" id="GO:0102521">
    <property type="term" value="F:tRNA-4-demethylwyosine synthase activity"/>
    <property type="evidence" value="ECO:0007669"/>
    <property type="project" value="UniProtKB-EC"/>
</dbReference>
<comment type="catalytic activity">
    <reaction evidence="15">
        <text>N(1)-methylguanosine(37) in tRNA(Phe) + pyruvate + S-adenosyl-L-methionine = 4-demethylwyosine(37) in tRNA(Phe) + 5'-deoxyadenosine + L-methionine + CO2 + H2O</text>
        <dbReference type="Rhea" id="RHEA:36347"/>
        <dbReference type="Rhea" id="RHEA-COMP:10164"/>
        <dbReference type="Rhea" id="RHEA-COMP:10165"/>
        <dbReference type="ChEBI" id="CHEBI:15361"/>
        <dbReference type="ChEBI" id="CHEBI:15377"/>
        <dbReference type="ChEBI" id="CHEBI:16526"/>
        <dbReference type="ChEBI" id="CHEBI:17319"/>
        <dbReference type="ChEBI" id="CHEBI:57844"/>
        <dbReference type="ChEBI" id="CHEBI:59789"/>
        <dbReference type="ChEBI" id="CHEBI:64315"/>
        <dbReference type="ChEBI" id="CHEBI:73542"/>
        <dbReference type="EC" id="4.1.3.44"/>
    </reaction>
</comment>
<evidence type="ECO:0000256" key="9">
    <source>
        <dbReference type="ARBA" id="ARBA00022723"/>
    </source>
</evidence>
<dbReference type="InterPro" id="IPR013785">
    <property type="entry name" value="Aldolase_TIM"/>
</dbReference>
<dbReference type="GO" id="GO:0000166">
    <property type="term" value="F:nucleotide binding"/>
    <property type="evidence" value="ECO:0007669"/>
    <property type="project" value="UniProtKB-KW"/>
</dbReference>
<dbReference type="Gene3D" id="3.20.20.70">
    <property type="entry name" value="Aldolase class I"/>
    <property type="match status" value="1"/>
</dbReference>